<dbReference type="SUPFAM" id="SSF51695">
    <property type="entry name" value="PLC-like phosphodiesterases"/>
    <property type="match status" value="1"/>
</dbReference>
<dbReference type="InterPro" id="IPR042158">
    <property type="entry name" value="PLCXD1/2/3"/>
</dbReference>
<dbReference type="PROSITE" id="PS50007">
    <property type="entry name" value="PIPLC_X_DOMAIN"/>
    <property type="match status" value="1"/>
</dbReference>
<evidence type="ECO:0000256" key="1">
    <source>
        <dbReference type="SAM" id="SignalP"/>
    </source>
</evidence>
<dbReference type="InterPro" id="IPR017946">
    <property type="entry name" value="PLC-like_Pdiesterase_TIM-brl"/>
</dbReference>
<feature type="domain" description="Phosphatidylinositol-specific phospholipase C X" evidence="2">
    <location>
        <begin position="60"/>
        <end position="232"/>
    </location>
</feature>
<dbReference type="CDD" id="cd08616">
    <property type="entry name" value="PI-PLCXD1c"/>
    <property type="match status" value="1"/>
</dbReference>
<feature type="signal peptide" evidence="1">
    <location>
        <begin position="1"/>
        <end position="27"/>
    </location>
</feature>
<feature type="chain" id="PRO_5023896446" evidence="1">
    <location>
        <begin position="28"/>
        <end position="353"/>
    </location>
</feature>
<dbReference type="PANTHER" id="PTHR13593">
    <property type="match status" value="1"/>
</dbReference>
<dbReference type="InterPro" id="IPR000909">
    <property type="entry name" value="PLipase_C_PInositol-sp_X_dom"/>
</dbReference>
<dbReference type="Proteomes" id="UP000006718">
    <property type="component" value="Chromosome X"/>
</dbReference>
<dbReference type="InParanoid" id="A0A5F7ZPC6"/>
<gene>
    <name evidence="3" type="primary">PLCXD1</name>
</gene>
<dbReference type="OMA" id="GDLWPHI"/>
<reference evidence="3" key="4">
    <citation type="submission" date="2025-09" db="UniProtKB">
        <authorList>
            <consortium name="Ensembl"/>
        </authorList>
    </citation>
    <scope>IDENTIFICATION</scope>
    <source>
        <strain evidence="3">17573</strain>
    </source>
</reference>
<sequence length="353" mass="39736">MDEAYSLLWTTAFTWSMTPLLAQVAQGSPPMGGQVSTSSSFSNLRCRNANEDWMSALCPQLWDVPLHHLSIPGSHDTMTYCLNKKSPISHEESRLLQLLNKAFPCITHPVVLKWSVTQALDVTEQLDAGVRYLDLRIAHMLEGSEKNLHFVHMVYTTALVEDTLTEISEWLERHPREVVILACRNFEGLSEDLHEYLVACIKNIFGDMLCPRGELPTLRQLWSRGQQVIVSYEDESSLGRHCELWPGIPYWWGNTAKTEALIRYLETMKSCGRPGGLFVAGTNLTENLQYVLAHPSESLEKMTLPNLPRLSAWVREQHPGPGSRCTNVIAGDFVGADSFVGDVIALNQKLLWC</sequence>
<dbReference type="Bgee" id="ENSMMUG00000047259">
    <property type="expression patterns" value="Expressed in cerebellar cortex and 20 other cell types or tissues"/>
</dbReference>
<dbReference type="GeneTree" id="ENSGT00940000161625"/>
<organism evidence="3 4">
    <name type="scientific">Macaca mulatta</name>
    <name type="common">Rhesus macaque</name>
    <dbReference type="NCBI Taxonomy" id="9544"/>
    <lineage>
        <taxon>Eukaryota</taxon>
        <taxon>Metazoa</taxon>
        <taxon>Chordata</taxon>
        <taxon>Craniata</taxon>
        <taxon>Vertebrata</taxon>
        <taxon>Euteleostomi</taxon>
        <taxon>Mammalia</taxon>
        <taxon>Eutheria</taxon>
        <taxon>Euarchontoglires</taxon>
        <taxon>Primates</taxon>
        <taxon>Haplorrhini</taxon>
        <taxon>Catarrhini</taxon>
        <taxon>Cercopithecidae</taxon>
        <taxon>Cercopithecinae</taxon>
        <taxon>Macaca</taxon>
    </lineage>
</organism>
<reference evidence="3" key="2">
    <citation type="submission" date="2019-01" db="EMBL/GenBank/DDBJ databases">
        <authorList>
            <person name="Graves T."/>
            <person name="Eichler E.E."/>
            <person name="Wilson R.K."/>
        </authorList>
    </citation>
    <scope>NUCLEOTIDE SEQUENCE [LARGE SCALE GENOMIC DNA]</scope>
    <source>
        <strain evidence="3">17573</strain>
    </source>
</reference>
<accession>A0A5F7ZPC6</accession>
<reference evidence="4" key="1">
    <citation type="journal article" date="2007" name="Science">
        <title>Evolutionary and biomedical insights from the rhesus macaque genome.</title>
        <authorList>
            <person name="Gibbs R.A."/>
            <person name="Rogers J."/>
            <person name="Katze M.G."/>
            <person name="Bumgarner R."/>
            <person name="Weinstock G.M."/>
            <person name="Mardis E.R."/>
            <person name="Remington K.A."/>
            <person name="Strausberg R.L."/>
            <person name="Venter J.C."/>
            <person name="Wilson R.K."/>
            <person name="Batzer M.A."/>
            <person name="Bustamante C.D."/>
            <person name="Eichler E.E."/>
            <person name="Hahn M.W."/>
            <person name="Hardison R.C."/>
            <person name="Makova K.D."/>
            <person name="Miller W."/>
            <person name="Milosavljevic A."/>
            <person name="Palermo R.E."/>
            <person name="Siepel A."/>
            <person name="Sikela J.M."/>
            <person name="Attaway T."/>
            <person name="Bell S."/>
            <person name="Bernard K.E."/>
            <person name="Buhay C.J."/>
            <person name="Chandrabose M.N."/>
            <person name="Dao M."/>
            <person name="Davis C."/>
            <person name="Delehaunty K.D."/>
            <person name="Ding Y."/>
            <person name="Dinh H.H."/>
            <person name="Dugan-Rocha S."/>
            <person name="Fulton L.A."/>
            <person name="Gabisi R.A."/>
            <person name="Garner T.T."/>
            <person name="Godfrey J."/>
            <person name="Hawes A.C."/>
            <person name="Hernandez J."/>
            <person name="Hines S."/>
            <person name="Holder M."/>
            <person name="Hume J."/>
            <person name="Jhangiani S.N."/>
            <person name="Joshi V."/>
            <person name="Khan Z.M."/>
            <person name="Kirkness E.F."/>
            <person name="Cree A."/>
            <person name="Fowler R.G."/>
            <person name="Lee S."/>
            <person name="Lewis L.R."/>
            <person name="Li Z."/>
            <person name="Liu Y.-S."/>
            <person name="Moore S.M."/>
            <person name="Muzny D."/>
            <person name="Nazareth L.V."/>
            <person name="Ngo D.N."/>
            <person name="Okwuonu G.O."/>
            <person name="Pai G."/>
            <person name="Parker D."/>
            <person name="Paul H.A."/>
            <person name="Pfannkoch C."/>
            <person name="Pohl C.S."/>
            <person name="Rogers Y.-H.C."/>
            <person name="Ruiz S.J."/>
            <person name="Sabo A."/>
            <person name="Santibanez J."/>
            <person name="Schneider B.W."/>
            <person name="Smith S.M."/>
            <person name="Sodergren E."/>
            <person name="Svatek A.F."/>
            <person name="Utterback T.R."/>
            <person name="Vattathil S."/>
            <person name="Warren W."/>
            <person name="White C.S."/>
            <person name="Chinwalla A.T."/>
            <person name="Feng Y."/>
            <person name="Halpern A.L."/>
            <person name="Hillier L.W."/>
            <person name="Huang X."/>
            <person name="Minx P."/>
            <person name="Nelson J.O."/>
            <person name="Pepin K.H."/>
            <person name="Qin X."/>
            <person name="Sutton G.G."/>
            <person name="Venter E."/>
            <person name="Walenz B.P."/>
            <person name="Wallis J.W."/>
            <person name="Worley K.C."/>
            <person name="Yang S.-P."/>
            <person name="Jones S.M."/>
            <person name="Marra M.A."/>
            <person name="Rocchi M."/>
            <person name="Schein J.E."/>
            <person name="Baertsch R."/>
            <person name="Clarke L."/>
            <person name="Csuros M."/>
            <person name="Glasscock J."/>
            <person name="Harris R.A."/>
            <person name="Havlak P."/>
            <person name="Jackson A.R."/>
            <person name="Jiang H."/>
            <person name="Liu Y."/>
            <person name="Messina D.N."/>
            <person name="Shen Y."/>
            <person name="Song H.X.-Z."/>
            <person name="Wylie T."/>
            <person name="Zhang L."/>
            <person name="Birney E."/>
            <person name="Han K."/>
            <person name="Konkel M.K."/>
            <person name="Lee J."/>
            <person name="Smit A.F.A."/>
            <person name="Ullmer B."/>
            <person name="Wang H."/>
            <person name="Xing J."/>
            <person name="Burhans R."/>
            <person name="Cheng Z."/>
            <person name="Karro J.E."/>
            <person name="Ma J."/>
            <person name="Raney B."/>
            <person name="She X."/>
            <person name="Cox M.J."/>
            <person name="Demuth J.P."/>
            <person name="Dumas L.J."/>
            <person name="Han S.-G."/>
            <person name="Hopkins J."/>
            <person name="Karimpour-Fard A."/>
            <person name="Kim Y.H."/>
            <person name="Pollack J.R."/>
            <person name="Vinar T."/>
            <person name="Addo-Quaye C."/>
            <person name="Degenhardt J."/>
            <person name="Denby A."/>
            <person name="Hubisz M.J."/>
            <person name="Indap A."/>
            <person name="Kosiol C."/>
            <person name="Lahn B.T."/>
            <person name="Lawson H.A."/>
            <person name="Marklein A."/>
            <person name="Nielsen R."/>
            <person name="Vallender E.J."/>
            <person name="Clark A.G."/>
            <person name="Ferguson B."/>
            <person name="Hernandez R.D."/>
            <person name="Hirani K."/>
            <person name="Kehrer-Sawatzki H."/>
            <person name="Kolb J."/>
            <person name="Patil S."/>
            <person name="Pu L.-L."/>
            <person name="Ren Y."/>
            <person name="Smith D.G."/>
            <person name="Wheeler D.A."/>
            <person name="Schenck I."/>
            <person name="Ball E.V."/>
            <person name="Chen R."/>
            <person name="Cooper D.N."/>
            <person name="Giardine B."/>
            <person name="Hsu F."/>
            <person name="Kent W.J."/>
            <person name="Lesk A."/>
            <person name="Nelson D.L."/>
            <person name="O'brien W.E."/>
            <person name="Pruefer K."/>
            <person name="Stenson P.D."/>
            <person name="Wallace J.C."/>
            <person name="Ke H."/>
            <person name="Liu X.-M."/>
            <person name="Wang P."/>
            <person name="Xiang A.P."/>
            <person name="Yang F."/>
            <person name="Barber G.P."/>
            <person name="Haussler D."/>
            <person name="Karolchik D."/>
            <person name="Kern A.D."/>
            <person name="Kuhn R.M."/>
            <person name="Smith K.E."/>
            <person name="Zwieg A.S."/>
        </authorList>
    </citation>
    <scope>NUCLEOTIDE SEQUENCE [LARGE SCALE GENOMIC DNA]</scope>
    <source>
        <strain evidence="4">17573</strain>
    </source>
</reference>
<dbReference type="FunCoup" id="A0A5F7ZPC6">
    <property type="interactions" value="38"/>
</dbReference>
<dbReference type="ExpressionAtlas" id="A0A5F7ZPC6">
    <property type="expression patterns" value="baseline"/>
</dbReference>
<evidence type="ECO:0000313" key="4">
    <source>
        <dbReference type="Proteomes" id="UP000006718"/>
    </source>
</evidence>
<dbReference type="SMR" id="A0A5F7ZPC6"/>
<dbReference type="GO" id="GO:0008081">
    <property type="term" value="F:phosphoric diester hydrolase activity"/>
    <property type="evidence" value="ECO:0007669"/>
    <property type="project" value="InterPro"/>
</dbReference>
<dbReference type="VEuPathDB" id="HostDB:ENSMMUG00000047259"/>
<evidence type="ECO:0000259" key="2">
    <source>
        <dbReference type="SMART" id="SM00148"/>
    </source>
</evidence>
<dbReference type="AlphaFoldDB" id="A0A5F7ZPC6"/>
<protein>
    <submittedName>
        <fullName evidence="3">Phosphatidylinositol specific phospholipase C X domain containing 1</fullName>
    </submittedName>
</protein>
<dbReference type="Gene3D" id="3.20.20.190">
    <property type="entry name" value="Phosphatidylinositol (PI) phosphodiesterase"/>
    <property type="match status" value="1"/>
</dbReference>
<dbReference type="SMART" id="SM00148">
    <property type="entry name" value="PLCXc"/>
    <property type="match status" value="1"/>
</dbReference>
<reference evidence="3" key="3">
    <citation type="submission" date="2025-08" db="UniProtKB">
        <authorList>
            <consortium name="Ensembl"/>
        </authorList>
    </citation>
    <scope>IDENTIFICATION</scope>
    <source>
        <strain evidence="3">17573</strain>
    </source>
</reference>
<evidence type="ECO:0000313" key="3">
    <source>
        <dbReference type="Ensembl" id="ENSMMUP00000066473.1"/>
    </source>
</evidence>
<name>A0A5F7ZPC6_MACMU</name>
<keyword evidence="4" id="KW-1185">Reference proteome</keyword>
<dbReference type="PANTHER" id="PTHR13593:SF24">
    <property type="entry name" value="PI-PLC X DOMAIN-CONTAINING PROTEIN 1"/>
    <property type="match status" value="1"/>
</dbReference>
<dbReference type="Pfam" id="PF26146">
    <property type="entry name" value="PI-PLC_X"/>
    <property type="match status" value="1"/>
</dbReference>
<dbReference type="Ensembl" id="ENSMMUT00000087731.1">
    <property type="protein sequence ID" value="ENSMMUP00000066473.1"/>
    <property type="gene ID" value="ENSMMUG00000047259.2"/>
</dbReference>
<keyword evidence="1" id="KW-0732">Signal</keyword>
<proteinExistence type="predicted"/>
<dbReference type="GO" id="GO:0006629">
    <property type="term" value="P:lipid metabolic process"/>
    <property type="evidence" value="ECO:0007669"/>
    <property type="project" value="InterPro"/>
</dbReference>
<dbReference type="InterPro" id="IPR051057">
    <property type="entry name" value="PI-PLC_domain"/>
</dbReference>
<dbReference type="STRING" id="9544.ENSMMUP00000066473"/>